<gene>
    <name evidence="1" type="ORF">UFOVP134_8</name>
</gene>
<sequence length="70" mass="7533">MVGLLEGLEDWGVKTAVDKVLDNYMKPVPPSKVPLITPADRPAFEKVAIDITNAVLEMIAQKVETPNAGS</sequence>
<accession>A0A6J5LK80</accession>
<dbReference type="EMBL" id="LR796258">
    <property type="protein sequence ID" value="CAB4132039.1"/>
    <property type="molecule type" value="Genomic_DNA"/>
</dbReference>
<reference evidence="1" key="1">
    <citation type="submission" date="2020-04" db="EMBL/GenBank/DDBJ databases">
        <authorList>
            <person name="Chiriac C."/>
            <person name="Salcher M."/>
            <person name="Ghai R."/>
            <person name="Kavagutti S V."/>
        </authorList>
    </citation>
    <scope>NUCLEOTIDE SEQUENCE</scope>
</reference>
<proteinExistence type="predicted"/>
<evidence type="ECO:0000313" key="1">
    <source>
        <dbReference type="EMBL" id="CAB4132039.1"/>
    </source>
</evidence>
<name>A0A6J5LK80_9CAUD</name>
<protein>
    <submittedName>
        <fullName evidence="1">Uncharacterized protein</fullName>
    </submittedName>
</protein>
<organism evidence="1">
    <name type="scientific">uncultured Caudovirales phage</name>
    <dbReference type="NCBI Taxonomy" id="2100421"/>
    <lineage>
        <taxon>Viruses</taxon>
        <taxon>Duplodnaviria</taxon>
        <taxon>Heunggongvirae</taxon>
        <taxon>Uroviricota</taxon>
        <taxon>Caudoviricetes</taxon>
        <taxon>Peduoviridae</taxon>
        <taxon>Maltschvirus</taxon>
        <taxon>Maltschvirus maltsch</taxon>
    </lineage>
</organism>